<proteinExistence type="predicted"/>
<keyword evidence="2" id="KW-1185">Reference proteome</keyword>
<comment type="caution">
    <text evidence="1">The sequence shown here is derived from an EMBL/GenBank/DDBJ whole genome shotgun (WGS) entry which is preliminary data.</text>
</comment>
<evidence type="ECO:0000313" key="2">
    <source>
        <dbReference type="Proteomes" id="UP000828048"/>
    </source>
</evidence>
<gene>
    <name evidence="1" type="ORF">Vadar_033394</name>
</gene>
<protein>
    <submittedName>
        <fullName evidence="1">Uncharacterized protein</fullName>
    </submittedName>
</protein>
<accession>A0ACB7YI81</accession>
<dbReference type="Proteomes" id="UP000828048">
    <property type="component" value="Chromosome 8"/>
</dbReference>
<name>A0ACB7YI81_9ERIC</name>
<organism evidence="1 2">
    <name type="scientific">Vaccinium darrowii</name>
    <dbReference type="NCBI Taxonomy" id="229202"/>
    <lineage>
        <taxon>Eukaryota</taxon>
        <taxon>Viridiplantae</taxon>
        <taxon>Streptophyta</taxon>
        <taxon>Embryophyta</taxon>
        <taxon>Tracheophyta</taxon>
        <taxon>Spermatophyta</taxon>
        <taxon>Magnoliopsida</taxon>
        <taxon>eudicotyledons</taxon>
        <taxon>Gunneridae</taxon>
        <taxon>Pentapetalae</taxon>
        <taxon>asterids</taxon>
        <taxon>Ericales</taxon>
        <taxon>Ericaceae</taxon>
        <taxon>Vaccinioideae</taxon>
        <taxon>Vaccinieae</taxon>
        <taxon>Vaccinium</taxon>
    </lineage>
</organism>
<evidence type="ECO:0000313" key="1">
    <source>
        <dbReference type="EMBL" id="KAH7853111.1"/>
    </source>
</evidence>
<dbReference type="EMBL" id="CM037158">
    <property type="protein sequence ID" value="KAH7853111.1"/>
    <property type="molecule type" value="Genomic_DNA"/>
</dbReference>
<reference evidence="1 2" key="1">
    <citation type="journal article" date="2021" name="Hortic Res">
        <title>High-quality reference genome and annotation aids understanding of berry development for evergreen blueberry (Vaccinium darrowii).</title>
        <authorList>
            <person name="Yu J."/>
            <person name="Hulse-Kemp A.M."/>
            <person name="Babiker E."/>
            <person name="Staton M."/>
        </authorList>
    </citation>
    <scope>NUCLEOTIDE SEQUENCE [LARGE SCALE GENOMIC DNA]</scope>
    <source>
        <strain evidence="2">cv. NJ 8807/NJ 8810</strain>
        <tissue evidence="1">Young leaf</tissue>
    </source>
</reference>
<sequence>MTNVKWNTSIKEGKTANAWVNYNSTTEALSVYLTYAKNPVFQGYYSLSHVVNLRTVLPEWVRVGFSASTDDSIEIHSIISWTFNSTFGGSYNSTSVGSPSTACGRKSVELKRDPGQVRLLEWVWSFYGKGQLFEAVDEDLTMEYDEDQAERLMVVGLWCCHPDLKLRPSIRQAINVLTFEALLPDLPSQMPITTYFSLPMCMFSYTASIVTTDSSKDRTQCSCSSNNRSHGSSLSVGSSEALLQLDEPNA</sequence>